<dbReference type="KEGG" id="vff:VITFI_CDS0200"/>
<sequence>MNDHPSPDSLPELRPLPAELSLAMDPGVGLPLPPVELMPLPLPVEAANAPDAAPAPSTTEAHAPEADTPPPLDPALPPPEAHVPLGLHLPDTQRVPTLTYLRPNAAPPGHSTLASGMSFVGRIQLTGSLTVGGAIEGPVIAMTERGGNSHVIVAETGVVRGDIIARNITVQGRTSGLLDAPGGRVTLHDGSVVEGRVRYTTLQVNGADLNAQLERVRPESDPTSVHRG</sequence>
<organism evidence="3 4">
    <name type="scientific">Vitreoscilla filiformis</name>
    <dbReference type="NCBI Taxonomy" id="63"/>
    <lineage>
        <taxon>Bacteria</taxon>
        <taxon>Pseudomonadati</taxon>
        <taxon>Pseudomonadota</taxon>
        <taxon>Betaproteobacteria</taxon>
        <taxon>Neisseriales</taxon>
        <taxon>Neisseriaceae</taxon>
        <taxon>Vitreoscilla</taxon>
    </lineage>
</organism>
<dbReference type="RefSeq" id="WP_089415409.1">
    <property type="nucleotide sequence ID" value="NZ_CP022423.1"/>
</dbReference>
<dbReference type="Proteomes" id="UP000199729">
    <property type="component" value="Chromosome"/>
</dbReference>
<dbReference type="AlphaFoldDB" id="A0A221KAH6"/>
<evidence type="ECO:0000313" key="4">
    <source>
        <dbReference type="Proteomes" id="UP000199729"/>
    </source>
</evidence>
<gene>
    <name evidence="3" type="ORF">VITFI_CDS0200</name>
</gene>
<dbReference type="EMBL" id="CP022423">
    <property type="protein sequence ID" value="ASM75979.1"/>
    <property type="molecule type" value="Genomic_DNA"/>
</dbReference>
<proteinExistence type="inferred from homology"/>
<evidence type="ECO:0000256" key="1">
    <source>
        <dbReference type="ARBA" id="ARBA00044755"/>
    </source>
</evidence>
<evidence type="ECO:0000256" key="2">
    <source>
        <dbReference type="SAM" id="MobiDB-lite"/>
    </source>
</evidence>
<feature type="region of interest" description="Disordered" evidence="2">
    <location>
        <begin position="46"/>
        <end position="87"/>
    </location>
</feature>
<dbReference type="PANTHER" id="PTHR35024:SF4">
    <property type="entry name" value="POLYMER-FORMING CYTOSKELETAL PROTEIN"/>
    <property type="match status" value="1"/>
</dbReference>
<keyword evidence="4" id="KW-1185">Reference proteome</keyword>
<dbReference type="OrthoDB" id="8900332at2"/>
<dbReference type="InterPro" id="IPR007607">
    <property type="entry name" value="BacA/B"/>
</dbReference>
<dbReference type="PANTHER" id="PTHR35024">
    <property type="entry name" value="HYPOTHETICAL CYTOSOLIC PROTEIN"/>
    <property type="match status" value="1"/>
</dbReference>
<protein>
    <submittedName>
        <fullName evidence="3">Cell shape determination protein CcmA</fullName>
    </submittedName>
</protein>
<evidence type="ECO:0000313" key="3">
    <source>
        <dbReference type="EMBL" id="ASM75979.1"/>
    </source>
</evidence>
<reference evidence="3 4" key="1">
    <citation type="submission" date="2017-07" db="EMBL/GenBank/DDBJ databases">
        <title>Complete Genome Sequence of the cosmetic ferment Vitreoscilla filiformis (ATCC15551).</title>
        <authorList>
            <person name="Contreras S."/>
            <person name="Sagory-Zalkind P."/>
            <person name="Blanquart H."/>
            <person name="Iltis A."/>
            <person name="Morand S.C."/>
        </authorList>
    </citation>
    <scope>NUCLEOTIDE SEQUENCE [LARGE SCALE GENOMIC DNA]</scope>
    <source>
        <strain evidence="3 4">ATCC 15551</strain>
    </source>
</reference>
<name>A0A221KAH6_VITFI</name>
<accession>A0A221KAH6</accession>
<feature type="compositionally biased region" description="Low complexity" evidence="2">
    <location>
        <begin position="46"/>
        <end position="56"/>
    </location>
</feature>
<comment type="similarity">
    <text evidence="1">Belongs to the bactofilin family.</text>
</comment>
<dbReference type="Pfam" id="PF04519">
    <property type="entry name" value="Bactofilin"/>
    <property type="match status" value="1"/>
</dbReference>
<feature type="compositionally biased region" description="Pro residues" evidence="2">
    <location>
        <begin position="67"/>
        <end position="81"/>
    </location>
</feature>